<name>A0A2S6CBS8_9PEZI</name>
<sequence length="181" mass="19745">MPLLASLFGHSTPAQSPCLVFQGPDSHGSGRVVDPAQQELAQFTKTKNAIYRSGKQVCTFKHSSISGTTKLQFENLEIKMRQSWESLQYGKDIETPTGTLQWRAGSGGYEELRNEQKVLLARGKLPGTLRSKHSDLEIYVPGDELLLDLIISLWISMLKTKAGDDVTGKVADGVVEALVGG</sequence>
<accession>A0A2S6CBS8</accession>
<comment type="caution">
    <text evidence="1">The sequence shown here is derived from an EMBL/GenBank/DDBJ whole genome shotgun (WGS) entry which is preliminary data.</text>
</comment>
<proteinExistence type="predicted"/>
<protein>
    <submittedName>
        <fullName evidence="1">Uncharacterized protein</fullName>
    </submittedName>
</protein>
<dbReference type="Proteomes" id="UP000237631">
    <property type="component" value="Unassembled WGS sequence"/>
</dbReference>
<dbReference type="OrthoDB" id="3639189at2759"/>
<dbReference type="AlphaFoldDB" id="A0A2S6CBS8"/>
<evidence type="ECO:0000313" key="2">
    <source>
        <dbReference type="Proteomes" id="UP000237631"/>
    </source>
</evidence>
<dbReference type="EMBL" id="PNEN01000501">
    <property type="protein sequence ID" value="PPJ57146.1"/>
    <property type="molecule type" value="Genomic_DNA"/>
</dbReference>
<gene>
    <name evidence="1" type="ORF">CBER1_08466</name>
</gene>
<organism evidence="1 2">
    <name type="scientific">Cercospora berteroae</name>
    <dbReference type="NCBI Taxonomy" id="357750"/>
    <lineage>
        <taxon>Eukaryota</taxon>
        <taxon>Fungi</taxon>
        <taxon>Dikarya</taxon>
        <taxon>Ascomycota</taxon>
        <taxon>Pezizomycotina</taxon>
        <taxon>Dothideomycetes</taxon>
        <taxon>Dothideomycetidae</taxon>
        <taxon>Mycosphaerellales</taxon>
        <taxon>Mycosphaerellaceae</taxon>
        <taxon>Cercospora</taxon>
    </lineage>
</organism>
<reference evidence="2" key="1">
    <citation type="journal article" date="2017" name="bioRxiv">
        <title>Conservation of a gene cluster reveals novel cercosporin biosynthetic mechanisms and extends production to the genus Colletotrichum.</title>
        <authorList>
            <person name="de Jonge R."/>
            <person name="Ebert M.K."/>
            <person name="Huitt-Roehl C.R."/>
            <person name="Pal P."/>
            <person name="Suttle J.C."/>
            <person name="Spanner R.E."/>
            <person name="Neubauer J.D."/>
            <person name="Jurick W.M.II."/>
            <person name="Stott K.A."/>
            <person name="Secor G.A."/>
            <person name="Thomma B.P.H.J."/>
            <person name="Van de Peer Y."/>
            <person name="Townsend C.A."/>
            <person name="Bolton M.D."/>
        </authorList>
    </citation>
    <scope>NUCLEOTIDE SEQUENCE [LARGE SCALE GENOMIC DNA]</scope>
    <source>
        <strain evidence="2">CBS538.71</strain>
    </source>
</reference>
<keyword evidence="2" id="KW-1185">Reference proteome</keyword>
<evidence type="ECO:0000313" key="1">
    <source>
        <dbReference type="EMBL" id="PPJ57146.1"/>
    </source>
</evidence>